<feature type="domain" description="Glycosyl transferase family 1" evidence="8">
    <location>
        <begin position="218"/>
        <end position="385"/>
    </location>
</feature>
<evidence type="ECO:0000256" key="5">
    <source>
        <dbReference type="ARBA" id="ARBA00022842"/>
    </source>
</evidence>
<dbReference type="InterPro" id="IPR017814">
    <property type="entry name" value="Mycothiol_biosynthesis_MshA"/>
</dbReference>
<dbReference type="PANTHER" id="PTHR45947:SF3">
    <property type="entry name" value="SULFOQUINOVOSYL TRANSFERASE SQD2"/>
    <property type="match status" value="1"/>
</dbReference>
<evidence type="ECO:0000256" key="3">
    <source>
        <dbReference type="ARBA" id="ARBA00022679"/>
    </source>
</evidence>
<evidence type="ECO:0000313" key="10">
    <source>
        <dbReference type="EMBL" id="MEN2745419.1"/>
    </source>
</evidence>
<evidence type="ECO:0000256" key="1">
    <source>
        <dbReference type="ARBA" id="ARBA00008449"/>
    </source>
</evidence>
<dbReference type="PANTHER" id="PTHR45947">
    <property type="entry name" value="SULFOQUINOVOSYL TRANSFERASE SQD2"/>
    <property type="match status" value="1"/>
</dbReference>
<organism evidence="10 11">
    <name type="scientific">Sinomonas halotolerans</name>
    <dbReference type="NCBI Taxonomy" id="1644133"/>
    <lineage>
        <taxon>Bacteria</taxon>
        <taxon>Bacillati</taxon>
        <taxon>Actinomycetota</taxon>
        <taxon>Actinomycetes</taxon>
        <taxon>Micrococcales</taxon>
        <taxon>Micrococcaceae</taxon>
        <taxon>Sinomonas</taxon>
    </lineage>
</organism>
<proteinExistence type="inferred from homology"/>
<evidence type="ECO:0000256" key="2">
    <source>
        <dbReference type="ARBA" id="ARBA00022676"/>
    </source>
</evidence>
<evidence type="ECO:0000313" key="11">
    <source>
        <dbReference type="Proteomes" id="UP001422074"/>
    </source>
</evidence>
<dbReference type="RefSeq" id="WP_345885777.1">
    <property type="nucleotide sequence ID" value="NZ_JBDFRB010000012.1"/>
</dbReference>
<name>A0ABU9X1T0_9MICC</name>
<protein>
    <recommendedName>
        <fullName evidence="7">D-inositol-3-phosphate glycosyltransferase</fullName>
        <ecNumber evidence="7">2.4.1.250</ecNumber>
    </recommendedName>
</protein>
<sequence>MQHLDRVAMISLHTSPLEQPGAGDAGGMNVYISHLARALGAAGLAVDIYTRATAPDQPDTVELAPGVLVHHVEAGPRRRLAKEQMPPLAAEFAAAMLARIRGEAAAGGDLPGVVHSHYWVSGMAGAEVARELGVPLVHTMHTMARVKNHHLPEGDTPEPTNRERGEQALTLTAARLTANTPAERDELVRHYGADEDRIEIVSPGVDLAVFRPAFRGRSRAARGIGPEEFHVLFAGRIQRLKGPHVLVAAAGELMRRRPDIPLRVTLVGAPSGSAGLDLDVLVEQEGLDAVVHRLPPVPAEGLAEWYRAADAVAMPSASESFGLVALEAQACGTPVVAARVGGLTRAVCDGRTGFLVDSLEPADWAAVLEQLHDDPETRHDLGRAASIYAERFGWEQTAEATRAAYRAALREHQRALREHHPLPLAPAARG</sequence>
<dbReference type="InterPro" id="IPR028098">
    <property type="entry name" value="Glyco_trans_4-like_N"/>
</dbReference>
<comment type="similarity">
    <text evidence="1">Belongs to the glycosyltransferase group 1 family. MshA subfamily.</text>
</comment>
<dbReference type="NCBIfam" id="TIGR03449">
    <property type="entry name" value="mycothiol_MshA"/>
    <property type="match status" value="1"/>
</dbReference>
<comment type="caution">
    <text evidence="10">The sequence shown here is derived from an EMBL/GenBank/DDBJ whole genome shotgun (WGS) entry which is preliminary data.</text>
</comment>
<keyword evidence="11" id="KW-1185">Reference proteome</keyword>
<feature type="domain" description="Glycosyltransferase subfamily 4-like N-terminal" evidence="9">
    <location>
        <begin position="26"/>
        <end position="208"/>
    </location>
</feature>
<dbReference type="EC" id="2.4.1.250" evidence="7"/>
<evidence type="ECO:0000256" key="6">
    <source>
        <dbReference type="ARBA" id="ARBA00048131"/>
    </source>
</evidence>
<dbReference type="GO" id="GO:0102710">
    <property type="term" value="F:D-inositol-3-phosphate glycosyltransferase activity"/>
    <property type="evidence" value="ECO:0007669"/>
    <property type="project" value="UniProtKB-EC"/>
</dbReference>
<comment type="catalytic activity">
    <reaction evidence="6">
        <text>1D-myo-inositol 3-phosphate + UDP-N-acetyl-alpha-D-glucosamine = 1D-myo-inositol 2-acetamido-2-deoxy-alpha-D-glucopyranoside 3-phosphate + UDP + H(+)</text>
        <dbReference type="Rhea" id="RHEA:26188"/>
        <dbReference type="ChEBI" id="CHEBI:15378"/>
        <dbReference type="ChEBI" id="CHEBI:57705"/>
        <dbReference type="ChEBI" id="CHEBI:58223"/>
        <dbReference type="ChEBI" id="CHEBI:58401"/>
        <dbReference type="ChEBI" id="CHEBI:58892"/>
        <dbReference type="EC" id="2.4.1.250"/>
    </reaction>
</comment>
<dbReference type="Gene3D" id="3.40.50.2000">
    <property type="entry name" value="Glycogen Phosphorylase B"/>
    <property type="match status" value="2"/>
</dbReference>
<evidence type="ECO:0000259" key="9">
    <source>
        <dbReference type="Pfam" id="PF13439"/>
    </source>
</evidence>
<keyword evidence="2 10" id="KW-0328">Glycosyltransferase</keyword>
<accession>A0ABU9X1T0</accession>
<keyword evidence="3 10" id="KW-0808">Transferase</keyword>
<dbReference type="Pfam" id="PF00534">
    <property type="entry name" value="Glycos_transf_1"/>
    <property type="match status" value="1"/>
</dbReference>
<keyword evidence="4" id="KW-0479">Metal-binding</keyword>
<gene>
    <name evidence="10" type="primary">mshA</name>
    <name evidence="10" type="ORF">ABCQ75_12865</name>
</gene>
<keyword evidence="5" id="KW-0460">Magnesium</keyword>
<dbReference type="InterPro" id="IPR050194">
    <property type="entry name" value="Glycosyltransferase_grp1"/>
</dbReference>
<dbReference type="EMBL" id="JBDFRB010000012">
    <property type="protein sequence ID" value="MEN2745419.1"/>
    <property type="molecule type" value="Genomic_DNA"/>
</dbReference>
<reference evidence="10 11" key="1">
    <citation type="submission" date="2024-05" db="EMBL/GenBank/DDBJ databases">
        <title>Sinomonas sp. nov., isolated from a waste landfill.</title>
        <authorList>
            <person name="Zhao Y."/>
        </authorList>
    </citation>
    <scope>NUCLEOTIDE SEQUENCE [LARGE SCALE GENOMIC DNA]</scope>
    <source>
        <strain evidence="10 11">CCTCC AB2014300</strain>
    </source>
</reference>
<evidence type="ECO:0000256" key="7">
    <source>
        <dbReference type="NCBIfam" id="TIGR03449"/>
    </source>
</evidence>
<dbReference type="Proteomes" id="UP001422074">
    <property type="component" value="Unassembled WGS sequence"/>
</dbReference>
<dbReference type="SUPFAM" id="SSF53756">
    <property type="entry name" value="UDP-Glycosyltransferase/glycogen phosphorylase"/>
    <property type="match status" value="1"/>
</dbReference>
<dbReference type="Pfam" id="PF13439">
    <property type="entry name" value="Glyco_transf_4"/>
    <property type="match status" value="1"/>
</dbReference>
<dbReference type="InterPro" id="IPR001296">
    <property type="entry name" value="Glyco_trans_1"/>
</dbReference>
<evidence type="ECO:0000256" key="4">
    <source>
        <dbReference type="ARBA" id="ARBA00022723"/>
    </source>
</evidence>
<evidence type="ECO:0000259" key="8">
    <source>
        <dbReference type="Pfam" id="PF00534"/>
    </source>
</evidence>